<keyword evidence="4 7" id="KW-1133">Transmembrane helix</keyword>
<dbReference type="Pfam" id="PF01529">
    <property type="entry name" value="DHHC"/>
    <property type="match status" value="1"/>
</dbReference>
<evidence type="ECO:0000256" key="4">
    <source>
        <dbReference type="ARBA" id="ARBA00022989"/>
    </source>
</evidence>
<dbReference type="PROSITE" id="PS50216">
    <property type="entry name" value="DHHC"/>
    <property type="match status" value="1"/>
</dbReference>
<dbReference type="InterPro" id="IPR039859">
    <property type="entry name" value="PFA4/ZDH16/20/ERF2-like"/>
</dbReference>
<dbReference type="PANTHER" id="PTHR12246">
    <property type="entry name" value="PALMITOYLTRANSFERASE ZDHHC16"/>
    <property type="match status" value="1"/>
</dbReference>
<comment type="catalytic activity">
    <reaction evidence="7">
        <text>L-cysteinyl-[protein] + hexadecanoyl-CoA = S-hexadecanoyl-L-cysteinyl-[protein] + CoA</text>
        <dbReference type="Rhea" id="RHEA:36683"/>
        <dbReference type="Rhea" id="RHEA-COMP:10131"/>
        <dbReference type="Rhea" id="RHEA-COMP:11032"/>
        <dbReference type="ChEBI" id="CHEBI:29950"/>
        <dbReference type="ChEBI" id="CHEBI:57287"/>
        <dbReference type="ChEBI" id="CHEBI:57379"/>
        <dbReference type="ChEBI" id="CHEBI:74151"/>
        <dbReference type="EC" id="2.3.1.225"/>
    </reaction>
</comment>
<keyword evidence="6 7" id="KW-0012">Acyltransferase</keyword>
<proteinExistence type="inferred from homology"/>
<keyword evidence="2 7" id="KW-0808">Transferase</keyword>
<dbReference type="PROSITE" id="PS51257">
    <property type="entry name" value="PROKAR_LIPOPROTEIN"/>
    <property type="match status" value="1"/>
</dbReference>
<comment type="subcellular location">
    <subcellularLocation>
        <location evidence="1">Membrane</location>
        <topology evidence="1">Multi-pass membrane protein</topology>
    </subcellularLocation>
</comment>
<evidence type="ECO:0000313" key="9">
    <source>
        <dbReference type="EMBL" id="CAK9077263.1"/>
    </source>
</evidence>
<gene>
    <name evidence="9" type="ORF">CCMP2556_LOCUS38091</name>
</gene>
<dbReference type="EMBL" id="CAXAMN010023373">
    <property type="protein sequence ID" value="CAK9077263.1"/>
    <property type="molecule type" value="Genomic_DNA"/>
</dbReference>
<keyword evidence="3 7" id="KW-0812">Transmembrane</keyword>
<feature type="transmembrane region" description="Helical" evidence="7">
    <location>
        <begin position="157"/>
        <end position="180"/>
    </location>
</feature>
<evidence type="ECO:0000259" key="8">
    <source>
        <dbReference type="Pfam" id="PF01529"/>
    </source>
</evidence>
<dbReference type="Proteomes" id="UP001642484">
    <property type="component" value="Unassembled WGS sequence"/>
</dbReference>
<dbReference type="InterPro" id="IPR001594">
    <property type="entry name" value="Palmitoyltrfase_DHHC"/>
</dbReference>
<evidence type="ECO:0000256" key="3">
    <source>
        <dbReference type="ARBA" id="ARBA00022692"/>
    </source>
</evidence>
<comment type="domain">
    <text evidence="7">The DHHC domain is required for palmitoyltransferase activity.</text>
</comment>
<evidence type="ECO:0000256" key="1">
    <source>
        <dbReference type="ARBA" id="ARBA00004141"/>
    </source>
</evidence>
<name>A0ABP0PMK8_9DINO</name>
<accession>A0ABP0PMK8</accession>
<keyword evidence="5 7" id="KW-0472">Membrane</keyword>
<feature type="transmembrane region" description="Helical" evidence="7">
    <location>
        <begin position="200"/>
        <end position="223"/>
    </location>
</feature>
<evidence type="ECO:0000313" key="10">
    <source>
        <dbReference type="Proteomes" id="UP001642484"/>
    </source>
</evidence>
<dbReference type="EC" id="2.3.1.225" evidence="7"/>
<sequence length="296" mass="32793">MVLHDPRGVVNHRVVQFILFTCLHSVSACFLMIGFGRRFGVSQWIQLPRNPASRLGSALDPNVHVGNIQTLRTWSFLKCAFSDPGFVPQWWLDEHQHCRAEPSFFGWQPGRVSSCAKCQVVRPERAHHCSVCGKCVLRMDHHCPWVGNCVGAKNHKYFILMLAYGIISAITYASSAYPILSAMLGRGHGRWTMGNLGAGGWGLFSMGAVLSASLGLAMSILFLSHLWLMAVNRTSIEVAYSGRTSLRGRRVLAREAAQLCGRCGVDWLLPIAPLRPTSDGCKFLPDYNRVDPEIGL</sequence>
<evidence type="ECO:0000256" key="7">
    <source>
        <dbReference type="RuleBase" id="RU079119"/>
    </source>
</evidence>
<organism evidence="9 10">
    <name type="scientific">Durusdinium trenchii</name>
    <dbReference type="NCBI Taxonomy" id="1381693"/>
    <lineage>
        <taxon>Eukaryota</taxon>
        <taxon>Sar</taxon>
        <taxon>Alveolata</taxon>
        <taxon>Dinophyceae</taxon>
        <taxon>Suessiales</taxon>
        <taxon>Symbiodiniaceae</taxon>
        <taxon>Durusdinium</taxon>
    </lineage>
</organism>
<comment type="similarity">
    <text evidence="7">Belongs to the DHHC palmitoyltransferase family.</text>
</comment>
<reference evidence="9 10" key="1">
    <citation type="submission" date="2024-02" db="EMBL/GenBank/DDBJ databases">
        <authorList>
            <person name="Chen Y."/>
            <person name="Shah S."/>
            <person name="Dougan E. K."/>
            <person name="Thang M."/>
            <person name="Chan C."/>
        </authorList>
    </citation>
    <scope>NUCLEOTIDE SEQUENCE [LARGE SCALE GENOMIC DNA]</scope>
</reference>
<protein>
    <recommendedName>
        <fullName evidence="7">Palmitoyltransferase</fullName>
        <ecNumber evidence="7">2.3.1.225</ecNumber>
    </recommendedName>
</protein>
<evidence type="ECO:0000256" key="2">
    <source>
        <dbReference type="ARBA" id="ARBA00022679"/>
    </source>
</evidence>
<feature type="transmembrane region" description="Helical" evidence="7">
    <location>
        <begin position="14"/>
        <end position="35"/>
    </location>
</feature>
<feature type="domain" description="Palmitoyltransferase DHHC" evidence="8">
    <location>
        <begin position="114"/>
        <end position="237"/>
    </location>
</feature>
<keyword evidence="10" id="KW-1185">Reference proteome</keyword>
<comment type="caution">
    <text evidence="9">The sequence shown here is derived from an EMBL/GenBank/DDBJ whole genome shotgun (WGS) entry which is preliminary data.</text>
</comment>
<evidence type="ECO:0000256" key="6">
    <source>
        <dbReference type="ARBA" id="ARBA00023315"/>
    </source>
</evidence>
<evidence type="ECO:0000256" key="5">
    <source>
        <dbReference type="ARBA" id="ARBA00023136"/>
    </source>
</evidence>